<reference evidence="2 3" key="1">
    <citation type="submission" date="2020-08" db="EMBL/GenBank/DDBJ databases">
        <title>Functional genomics of gut bacteria from endangered species of beetles.</title>
        <authorList>
            <person name="Carlos-Shanley C."/>
        </authorList>
    </citation>
    <scope>NUCLEOTIDE SEQUENCE [LARGE SCALE GENOMIC DNA]</scope>
    <source>
        <strain evidence="2 3">S00224</strain>
    </source>
</reference>
<evidence type="ECO:0000256" key="1">
    <source>
        <dbReference type="SAM" id="SignalP"/>
    </source>
</evidence>
<evidence type="ECO:0000313" key="2">
    <source>
        <dbReference type="EMBL" id="MBB4838449.1"/>
    </source>
</evidence>
<dbReference type="Proteomes" id="UP000575241">
    <property type="component" value="Unassembled WGS sequence"/>
</dbReference>
<feature type="chain" id="PRO_5030618532" evidence="1">
    <location>
        <begin position="26"/>
        <end position="276"/>
    </location>
</feature>
<protein>
    <submittedName>
        <fullName evidence="2">Uncharacterized protein</fullName>
    </submittedName>
</protein>
<name>A0A7W7K030_9SPHN</name>
<gene>
    <name evidence="2" type="ORF">HNP52_001500</name>
</gene>
<accession>A0A7W7K030</accession>
<organism evidence="2 3">
    <name type="scientific">Sphingomonas kyeonggiensis</name>
    <dbReference type="NCBI Taxonomy" id="1268553"/>
    <lineage>
        <taxon>Bacteria</taxon>
        <taxon>Pseudomonadati</taxon>
        <taxon>Pseudomonadota</taxon>
        <taxon>Alphaproteobacteria</taxon>
        <taxon>Sphingomonadales</taxon>
        <taxon>Sphingomonadaceae</taxon>
        <taxon>Sphingomonas</taxon>
    </lineage>
</organism>
<comment type="caution">
    <text evidence="2">The sequence shown here is derived from an EMBL/GenBank/DDBJ whole genome shotgun (WGS) entry which is preliminary data.</text>
</comment>
<keyword evidence="1" id="KW-0732">Signal</keyword>
<keyword evidence="3" id="KW-1185">Reference proteome</keyword>
<evidence type="ECO:0000313" key="3">
    <source>
        <dbReference type="Proteomes" id="UP000575241"/>
    </source>
</evidence>
<dbReference type="EMBL" id="JACHLN010000001">
    <property type="protein sequence ID" value="MBB4838449.1"/>
    <property type="molecule type" value="Genomic_DNA"/>
</dbReference>
<proteinExistence type="predicted"/>
<dbReference type="AlphaFoldDB" id="A0A7W7K030"/>
<sequence>MLFRFGLGLAALALTLLAQPGAAQAQTRRPTIQFSDGRVFPFMNLIRFWEANGDQAMGETPNERAPGRIFAKPGVAVLGNVSKADAAVVIRKLTIACDALLALEPLRDVHGSYVMAAITVSRGQYGQVQGLLNIKAYAINLNDPATRVDAGRYSTPGGDGPSLNVWYNAPFDQRYSDRLAIWGEQDGVKILPMAGGYAGLIARADRQLLVPGRNGNVLNPKYLDPSRPAGELQMLWFHAASGWRDRQAPTSQNGRLAAASFMADWGAIVRQMEQVR</sequence>
<dbReference type="RefSeq" id="WP_184164597.1">
    <property type="nucleotide sequence ID" value="NZ_JACHLN010000001.1"/>
</dbReference>
<feature type="signal peptide" evidence="1">
    <location>
        <begin position="1"/>
        <end position="25"/>
    </location>
</feature>